<feature type="domain" description="Rad50/SbcC-type AAA" evidence="1">
    <location>
        <begin position="37"/>
        <end position="65"/>
    </location>
</feature>
<keyword evidence="2" id="KW-0547">Nucleotide-binding</keyword>
<dbReference type="Pfam" id="PF13476">
    <property type="entry name" value="AAA_23"/>
    <property type="match status" value="1"/>
</dbReference>
<dbReference type="SUPFAM" id="SSF52540">
    <property type="entry name" value="P-loop containing nucleoside triphosphate hydrolases"/>
    <property type="match status" value="1"/>
</dbReference>
<dbReference type="GO" id="GO:0005524">
    <property type="term" value="F:ATP binding"/>
    <property type="evidence" value="ECO:0007669"/>
    <property type="project" value="UniProtKB-KW"/>
</dbReference>
<dbReference type="AlphaFoldDB" id="A0AAP5J7J2"/>
<accession>A0AAP5J7J2</accession>
<proteinExistence type="predicted"/>
<dbReference type="RefSeq" id="WP_078135702.1">
    <property type="nucleotide sequence ID" value="NZ_CLQA01000013.1"/>
</dbReference>
<dbReference type="InterPro" id="IPR038729">
    <property type="entry name" value="Rad50/SbcC_AAA"/>
</dbReference>
<evidence type="ECO:0000259" key="1">
    <source>
        <dbReference type="Pfam" id="PF13476"/>
    </source>
</evidence>
<name>A0AAP5J7J2_STREE</name>
<reference evidence="2" key="1">
    <citation type="submission" date="2023-06" db="EMBL/GenBank/DDBJ databases">
        <title>PCVPA Blantyre Malawi Pneumococcal carriage surveillance isolates.</title>
        <authorList>
            <person name="Obolski U."/>
            <person name="Swarthout T.D."/>
            <person name="Kalizang'Oma A."/>
            <person name="Mwalukomo T.S."/>
            <person name="Cave R."/>
            <person name="Brown C."/>
            <person name="Cornick J."/>
            <person name="Kamng'Ona A."/>
            <person name="Msefula J."/>
            <person name="French N."/>
            <person name="Hyderman R."/>
        </authorList>
    </citation>
    <scope>NUCLEOTIDE SEQUENCE</scope>
    <source>
        <strain evidence="2">BVY8TH</strain>
    </source>
</reference>
<dbReference type="Proteomes" id="UP001184693">
    <property type="component" value="Unassembled WGS sequence"/>
</dbReference>
<dbReference type="GO" id="GO:0006302">
    <property type="term" value="P:double-strand break repair"/>
    <property type="evidence" value="ECO:0007669"/>
    <property type="project" value="InterPro"/>
</dbReference>
<evidence type="ECO:0000313" key="2">
    <source>
        <dbReference type="EMBL" id="MDS8038869.1"/>
    </source>
</evidence>
<gene>
    <name evidence="2" type="ORF">RLG82_07760</name>
</gene>
<dbReference type="EMBL" id="JAVPGZ010000218">
    <property type="protein sequence ID" value="MDS8038869.1"/>
    <property type="molecule type" value="Genomic_DNA"/>
</dbReference>
<protein>
    <submittedName>
        <fullName evidence="2">ABC transporter ATP-binding protein</fullName>
    </submittedName>
</protein>
<dbReference type="InterPro" id="IPR027417">
    <property type="entry name" value="P-loop_NTPase"/>
</dbReference>
<evidence type="ECO:0000313" key="3">
    <source>
        <dbReference type="Proteomes" id="UP001184693"/>
    </source>
</evidence>
<keyword evidence="2" id="KW-0067">ATP-binding</keyword>
<organism evidence="2 3">
    <name type="scientific">Streptococcus pneumoniae</name>
    <dbReference type="NCBI Taxonomy" id="1313"/>
    <lineage>
        <taxon>Bacteria</taxon>
        <taxon>Bacillati</taxon>
        <taxon>Bacillota</taxon>
        <taxon>Bacilli</taxon>
        <taxon>Lactobacillales</taxon>
        <taxon>Streptococcaceae</taxon>
        <taxon>Streptococcus</taxon>
    </lineage>
</organism>
<dbReference type="Gene3D" id="3.40.50.300">
    <property type="entry name" value="P-loop containing nucleotide triphosphate hydrolases"/>
    <property type="match status" value="1"/>
</dbReference>
<dbReference type="GO" id="GO:0016887">
    <property type="term" value="F:ATP hydrolysis activity"/>
    <property type="evidence" value="ECO:0007669"/>
    <property type="project" value="InterPro"/>
</dbReference>
<comment type="caution">
    <text evidence="2">The sequence shown here is derived from an EMBL/GenBank/DDBJ whole genome shotgun (WGS) entry which is preliminary data.</text>
</comment>
<dbReference type="CDD" id="cd00267">
    <property type="entry name" value="ABC_ATPase"/>
    <property type="match status" value="1"/>
</dbReference>
<sequence>MKGKEYENRTVSFAISSKGEKMKVENISYRVDHRILFDNISFDTSSSGVTLITGKNGTGKSTLLE</sequence>